<accession>A0A1G6UD30</accession>
<feature type="domain" description="SLH" evidence="4">
    <location>
        <begin position="582"/>
        <end position="640"/>
    </location>
</feature>
<dbReference type="InterPro" id="IPR051465">
    <property type="entry name" value="Cell_Envelope_Struct_Comp"/>
</dbReference>
<dbReference type="InterPro" id="IPR001119">
    <property type="entry name" value="SLH_dom"/>
</dbReference>
<proteinExistence type="predicted"/>
<dbReference type="OrthoDB" id="1699243at2"/>
<feature type="region of interest" description="Disordered" evidence="2">
    <location>
        <begin position="479"/>
        <end position="536"/>
    </location>
</feature>
<evidence type="ECO:0000313" key="6">
    <source>
        <dbReference type="Proteomes" id="UP000198995"/>
    </source>
</evidence>
<protein>
    <submittedName>
        <fullName evidence="5">S-layer homology domain-containing protein</fullName>
    </submittedName>
</protein>
<feature type="compositionally biased region" description="Basic and acidic residues" evidence="2">
    <location>
        <begin position="513"/>
        <end position="536"/>
    </location>
</feature>
<dbReference type="AlphaFoldDB" id="A0A1G6UD30"/>
<feature type="compositionally biased region" description="Low complexity" evidence="2">
    <location>
        <begin position="495"/>
        <end position="504"/>
    </location>
</feature>
<feature type="domain" description="SLH" evidence="4">
    <location>
        <begin position="641"/>
        <end position="704"/>
    </location>
</feature>
<keyword evidence="6" id="KW-1185">Reference proteome</keyword>
<dbReference type="Gene3D" id="2.60.40.10">
    <property type="entry name" value="Immunoglobulins"/>
    <property type="match status" value="1"/>
</dbReference>
<evidence type="ECO:0000256" key="3">
    <source>
        <dbReference type="SAM" id="SignalP"/>
    </source>
</evidence>
<dbReference type="Pfam" id="PF00395">
    <property type="entry name" value="SLH"/>
    <property type="match status" value="3"/>
</dbReference>
<evidence type="ECO:0000256" key="1">
    <source>
        <dbReference type="ARBA" id="ARBA00022737"/>
    </source>
</evidence>
<dbReference type="STRING" id="2741.SAMN04489866_10324"/>
<dbReference type="Proteomes" id="UP000198995">
    <property type="component" value="Unassembled WGS sequence"/>
</dbReference>
<feature type="chain" id="PRO_5011752474" evidence="3">
    <location>
        <begin position="27"/>
        <end position="734"/>
    </location>
</feature>
<feature type="domain" description="SLH" evidence="4">
    <location>
        <begin position="519"/>
        <end position="581"/>
    </location>
</feature>
<organism evidence="5 6">
    <name type="scientific">Peptococcus niger</name>
    <dbReference type="NCBI Taxonomy" id="2741"/>
    <lineage>
        <taxon>Bacteria</taxon>
        <taxon>Bacillati</taxon>
        <taxon>Bacillota</taxon>
        <taxon>Clostridia</taxon>
        <taxon>Eubacteriales</taxon>
        <taxon>Peptococcaceae</taxon>
        <taxon>Peptococcus</taxon>
    </lineage>
</organism>
<dbReference type="EMBL" id="FNAF01000003">
    <property type="protein sequence ID" value="SDD39134.1"/>
    <property type="molecule type" value="Genomic_DNA"/>
</dbReference>
<dbReference type="InterPro" id="IPR013783">
    <property type="entry name" value="Ig-like_fold"/>
</dbReference>
<feature type="signal peptide" evidence="3">
    <location>
        <begin position="1"/>
        <end position="26"/>
    </location>
</feature>
<evidence type="ECO:0000313" key="5">
    <source>
        <dbReference type="EMBL" id="SDD39134.1"/>
    </source>
</evidence>
<dbReference type="PROSITE" id="PS51272">
    <property type="entry name" value="SLH"/>
    <property type="match status" value="3"/>
</dbReference>
<keyword evidence="3" id="KW-0732">Signal</keyword>
<dbReference type="PANTHER" id="PTHR43308">
    <property type="entry name" value="OUTER MEMBRANE PROTEIN ALPHA-RELATED"/>
    <property type="match status" value="1"/>
</dbReference>
<evidence type="ECO:0000256" key="2">
    <source>
        <dbReference type="SAM" id="MobiDB-lite"/>
    </source>
</evidence>
<gene>
    <name evidence="5" type="ORF">SAMN04489866_10324</name>
</gene>
<sequence length="734" mass="79046">MYQKIMSLTLAGALFFTAMPVAPIQAQEGPSEAQVAENPASAPAGCQDKAAVQKDFETAINGMFAGIGSKEGVYLSKYDPASRTVKVYILDKTKKATEISGTGLVAGLTKLYEDHHLIKLKIGNQEERNLQAIADKLGNDKTQVQKAFAQIFGTDILNAAQSQGAKTGTLADFIHKQVQMKLTVQAPNCEPVELIYSIYGFEAEASILKDQLQAQDLKVWKGDAVNWKAGLALKNPDPSLQKILNKEETVVTDLAGRRTDTYLPGGAKGSLKVTFADGSALTVDDQMLYVSEHFAGLTDDKAPQDAVQVKFLLGEGVEAGQAPHKKTGDKNKPVEYAAYKVKPGANIKTYEHSQLHKSIFGLINPQALKGYENPVWTGKNPADPKDYVVSETNNVFTAQATLAVSRVPTVDRVTVGDKTISGRGVQGANILVTAGSEEIGRARVDGAGKWRLALPAGKTLRVGDVVKVTQTETDKQPAFAEVTVKAKSSTGTGKTGPSHSSKPGSKPKAKPTPKPETKPETKPELKPESKLSNHDLNKAGHYSYLTGYPDGTFAPNKGMTRAEVASLFTRLLKDRPVKGQSYKAGLSDLHAGDWYADAIGYAVQKGIVSGYPDGTFKPNQAISRAEFAAIAARFAEMTGQQSPAFSDLAATHWSYQAIRQVAANGWLSGYPDGAFRPDQAITRAEVATISNRMLNRTPDLNRLKAQKDKLPHFSDVGSGDWFYGAIMEASFDRP</sequence>
<dbReference type="RefSeq" id="WP_091791299.1">
    <property type="nucleotide sequence ID" value="NZ_FNAF01000003.1"/>
</dbReference>
<reference evidence="5 6" key="1">
    <citation type="submission" date="2016-10" db="EMBL/GenBank/DDBJ databases">
        <authorList>
            <person name="de Groot N.N."/>
        </authorList>
    </citation>
    <scope>NUCLEOTIDE SEQUENCE [LARGE SCALE GENOMIC DNA]</scope>
    <source>
        <strain evidence="5 6">DSM 20475</strain>
    </source>
</reference>
<name>A0A1G6UD30_PEPNI</name>
<evidence type="ECO:0000259" key="4">
    <source>
        <dbReference type="PROSITE" id="PS51272"/>
    </source>
</evidence>
<keyword evidence="1" id="KW-0677">Repeat</keyword>